<feature type="region of interest" description="Disordered" evidence="1">
    <location>
        <begin position="91"/>
        <end position="145"/>
    </location>
</feature>
<keyword evidence="3" id="KW-1185">Reference proteome</keyword>
<accession>A0A7J6QQQ5</accession>
<dbReference type="EMBL" id="JABANO010031180">
    <property type="protein sequence ID" value="KAF4710668.1"/>
    <property type="molecule type" value="Genomic_DNA"/>
</dbReference>
<name>A0A7J6QQQ5_PEROL</name>
<dbReference type="Proteomes" id="UP000553632">
    <property type="component" value="Unassembled WGS sequence"/>
</dbReference>
<evidence type="ECO:0000256" key="1">
    <source>
        <dbReference type="SAM" id="MobiDB-lite"/>
    </source>
</evidence>
<feature type="non-terminal residue" evidence="2">
    <location>
        <position position="1"/>
    </location>
</feature>
<evidence type="ECO:0000313" key="3">
    <source>
        <dbReference type="Proteomes" id="UP000553632"/>
    </source>
</evidence>
<proteinExistence type="predicted"/>
<gene>
    <name evidence="2" type="ORF">FOZ63_016611</name>
</gene>
<organism evidence="2 3">
    <name type="scientific">Perkinsus olseni</name>
    <name type="common">Perkinsus atlanticus</name>
    <dbReference type="NCBI Taxonomy" id="32597"/>
    <lineage>
        <taxon>Eukaryota</taxon>
        <taxon>Sar</taxon>
        <taxon>Alveolata</taxon>
        <taxon>Perkinsozoa</taxon>
        <taxon>Perkinsea</taxon>
        <taxon>Perkinsida</taxon>
        <taxon>Perkinsidae</taxon>
        <taxon>Perkinsus</taxon>
    </lineage>
</organism>
<comment type="caution">
    <text evidence="2">The sequence shown here is derived from an EMBL/GenBank/DDBJ whole genome shotgun (WGS) entry which is preliminary data.</text>
</comment>
<dbReference type="AlphaFoldDB" id="A0A7J6QQQ5"/>
<sequence>MENRLSGQLQSQKSSQEEINATLFSRLDSLSSGIDNMRNGVPVGTPRKGSVNDTVSFAAGMAADRFVTERAQRVKASAVGKTNYTVPTQRRTGFDDWQVPRLSSVRDSGPAYKADPRLQGDPYGRTPPYEGPRFGSPPVTVGSKKAPTVVSLGSRLGNVAQENPV</sequence>
<evidence type="ECO:0000313" key="2">
    <source>
        <dbReference type="EMBL" id="KAF4710668.1"/>
    </source>
</evidence>
<reference evidence="2 3" key="1">
    <citation type="submission" date="2020-04" db="EMBL/GenBank/DDBJ databases">
        <title>Perkinsus olseni comparative genomics.</title>
        <authorList>
            <person name="Bogema D.R."/>
        </authorList>
    </citation>
    <scope>NUCLEOTIDE SEQUENCE [LARGE SCALE GENOMIC DNA]</scope>
    <source>
        <strain evidence="2 3">ATCC PRA-207</strain>
    </source>
</reference>
<protein>
    <submittedName>
        <fullName evidence="2">Uncharacterized protein</fullName>
    </submittedName>
</protein>